<dbReference type="InterPro" id="IPR036770">
    <property type="entry name" value="Ankyrin_rpt-contain_sf"/>
</dbReference>
<dbReference type="SMART" id="SM00369">
    <property type="entry name" value="LRR_TYP"/>
    <property type="match status" value="6"/>
</dbReference>
<comment type="cofactor">
    <cofactor evidence="1">
        <name>Mg(2+)</name>
        <dbReference type="ChEBI" id="CHEBI:18420"/>
    </cofactor>
</comment>
<dbReference type="PROSITE" id="PS50011">
    <property type="entry name" value="PROTEIN_KINASE_DOM"/>
    <property type="match status" value="1"/>
</dbReference>
<evidence type="ECO:0000256" key="8">
    <source>
        <dbReference type="ARBA" id="ARBA00022777"/>
    </source>
</evidence>
<keyword evidence="5" id="KW-0808">Transferase</keyword>
<dbReference type="GO" id="GO:0005524">
    <property type="term" value="F:ATP binding"/>
    <property type="evidence" value="ECO:0007669"/>
    <property type="project" value="InterPro"/>
</dbReference>
<dbReference type="Pfam" id="PF16095">
    <property type="entry name" value="COR-A"/>
    <property type="match status" value="1"/>
</dbReference>
<dbReference type="SUPFAM" id="SSF48403">
    <property type="entry name" value="Ankyrin repeat"/>
    <property type="match status" value="1"/>
</dbReference>
<feature type="compositionally biased region" description="Basic and acidic residues" evidence="14">
    <location>
        <begin position="1094"/>
        <end position="1105"/>
    </location>
</feature>
<evidence type="ECO:0000256" key="6">
    <source>
        <dbReference type="ARBA" id="ARBA00022737"/>
    </source>
</evidence>
<feature type="region of interest" description="Disordered" evidence="14">
    <location>
        <begin position="1090"/>
        <end position="1110"/>
    </location>
</feature>
<comment type="caution">
    <text evidence="17">The sequence shown here is derived from an EMBL/GenBank/DDBJ whole genome shotgun (WGS) entry which is preliminary data.</text>
</comment>
<dbReference type="InterPro" id="IPR032675">
    <property type="entry name" value="LRR_dom_sf"/>
</dbReference>
<feature type="compositionally biased region" description="Basic and acidic residues" evidence="14">
    <location>
        <begin position="2063"/>
        <end position="2089"/>
    </location>
</feature>
<dbReference type="SMART" id="SM00248">
    <property type="entry name" value="ANK"/>
    <property type="match status" value="6"/>
</dbReference>
<feature type="compositionally biased region" description="Low complexity" evidence="14">
    <location>
        <begin position="614"/>
        <end position="625"/>
    </location>
</feature>
<feature type="region of interest" description="Disordered" evidence="14">
    <location>
        <begin position="2017"/>
        <end position="2111"/>
    </location>
</feature>
<dbReference type="GO" id="GO:0004672">
    <property type="term" value="F:protein kinase activity"/>
    <property type="evidence" value="ECO:0007669"/>
    <property type="project" value="InterPro"/>
</dbReference>
<feature type="compositionally biased region" description="Polar residues" evidence="14">
    <location>
        <begin position="902"/>
        <end position="916"/>
    </location>
</feature>
<evidence type="ECO:0000256" key="7">
    <source>
        <dbReference type="ARBA" id="ARBA00022741"/>
    </source>
</evidence>
<evidence type="ECO:0000259" key="16">
    <source>
        <dbReference type="PROSITE" id="PS51424"/>
    </source>
</evidence>
<dbReference type="SUPFAM" id="SSF52058">
    <property type="entry name" value="L domain-like"/>
    <property type="match status" value="2"/>
</dbReference>
<dbReference type="PROSITE" id="PS51424">
    <property type="entry name" value="ROC"/>
    <property type="match status" value="1"/>
</dbReference>
<feature type="region of interest" description="Disordered" evidence="14">
    <location>
        <begin position="1534"/>
        <end position="1669"/>
    </location>
</feature>
<dbReference type="InterPro" id="IPR032171">
    <property type="entry name" value="COR-A"/>
</dbReference>
<dbReference type="PANTHER" id="PTHR24198">
    <property type="entry name" value="ANKYRIN REPEAT AND PROTEIN KINASE DOMAIN-CONTAINING PROTEIN"/>
    <property type="match status" value="1"/>
</dbReference>
<feature type="compositionally biased region" description="Polar residues" evidence="14">
    <location>
        <begin position="1608"/>
        <end position="1622"/>
    </location>
</feature>
<feature type="domain" description="Protein kinase" evidence="15">
    <location>
        <begin position="1744"/>
        <end position="2102"/>
    </location>
</feature>
<dbReference type="SMART" id="SM00364">
    <property type="entry name" value="LRR_BAC"/>
    <property type="match status" value="7"/>
</dbReference>
<dbReference type="PRINTS" id="PR01415">
    <property type="entry name" value="ANKYRIN"/>
</dbReference>
<organism evidence="17 18">
    <name type="scientific">Geodia barretti</name>
    <name type="common">Barrett's horny sponge</name>
    <dbReference type="NCBI Taxonomy" id="519541"/>
    <lineage>
        <taxon>Eukaryota</taxon>
        <taxon>Metazoa</taxon>
        <taxon>Porifera</taxon>
        <taxon>Demospongiae</taxon>
        <taxon>Heteroscleromorpha</taxon>
        <taxon>Tetractinellida</taxon>
        <taxon>Astrophorina</taxon>
        <taxon>Geodiidae</taxon>
        <taxon>Geodia</taxon>
    </lineage>
</organism>
<dbReference type="Gene3D" id="3.80.10.10">
    <property type="entry name" value="Ribonuclease Inhibitor"/>
    <property type="match status" value="3"/>
</dbReference>
<evidence type="ECO:0000256" key="5">
    <source>
        <dbReference type="ARBA" id="ARBA00022679"/>
    </source>
</evidence>
<name>A0AA35TQA1_GEOBA</name>
<keyword evidence="10 13" id="KW-0040">ANK repeat</keyword>
<dbReference type="Pfam" id="PF00023">
    <property type="entry name" value="Ank"/>
    <property type="match status" value="2"/>
</dbReference>
<dbReference type="Pfam" id="PF00069">
    <property type="entry name" value="Pkinase"/>
    <property type="match status" value="1"/>
</dbReference>
<dbReference type="Gene3D" id="1.25.40.20">
    <property type="entry name" value="Ankyrin repeat-containing domain"/>
    <property type="match status" value="3"/>
</dbReference>
<feature type="repeat" description="ANK" evidence="13">
    <location>
        <begin position="350"/>
        <end position="382"/>
    </location>
</feature>
<feature type="compositionally biased region" description="Basic and acidic residues" evidence="14">
    <location>
        <begin position="1629"/>
        <end position="1638"/>
    </location>
</feature>
<evidence type="ECO:0000256" key="9">
    <source>
        <dbReference type="ARBA" id="ARBA00022840"/>
    </source>
</evidence>
<dbReference type="Proteomes" id="UP001174909">
    <property type="component" value="Unassembled WGS sequence"/>
</dbReference>
<dbReference type="GO" id="GO:0009966">
    <property type="term" value="P:regulation of signal transduction"/>
    <property type="evidence" value="ECO:0007669"/>
    <property type="project" value="UniProtKB-ARBA"/>
</dbReference>
<dbReference type="Pfam" id="PF13855">
    <property type="entry name" value="LRR_8"/>
    <property type="match status" value="1"/>
</dbReference>
<dbReference type="InterPro" id="IPR003591">
    <property type="entry name" value="Leu-rich_rpt_typical-subtyp"/>
</dbReference>
<evidence type="ECO:0000259" key="15">
    <source>
        <dbReference type="PROSITE" id="PS50011"/>
    </source>
</evidence>
<feature type="repeat" description="ANK" evidence="13">
    <location>
        <begin position="258"/>
        <end position="280"/>
    </location>
</feature>
<feature type="compositionally biased region" description="Polar residues" evidence="14">
    <location>
        <begin position="304"/>
        <end position="315"/>
    </location>
</feature>
<keyword evidence="6" id="KW-0677">Repeat</keyword>
<dbReference type="InterPro" id="IPR008271">
    <property type="entry name" value="Ser/Thr_kinase_AS"/>
</dbReference>
<keyword evidence="9" id="KW-0067">ATP-binding</keyword>
<dbReference type="PROSITE" id="PS50297">
    <property type="entry name" value="ANK_REP_REGION"/>
    <property type="match status" value="3"/>
</dbReference>
<reference evidence="17" key="1">
    <citation type="submission" date="2023-03" db="EMBL/GenBank/DDBJ databases">
        <authorList>
            <person name="Steffen K."/>
            <person name="Cardenas P."/>
        </authorList>
    </citation>
    <scope>NUCLEOTIDE SEQUENCE</scope>
</reference>
<dbReference type="InterPro" id="IPR001611">
    <property type="entry name" value="Leu-rich_rpt"/>
</dbReference>
<evidence type="ECO:0000256" key="1">
    <source>
        <dbReference type="ARBA" id="ARBA00001946"/>
    </source>
</evidence>
<evidence type="ECO:0000313" key="18">
    <source>
        <dbReference type="Proteomes" id="UP001174909"/>
    </source>
</evidence>
<keyword evidence="4" id="KW-0433">Leucine-rich repeat</keyword>
<feature type="region of interest" description="Disordered" evidence="14">
    <location>
        <begin position="304"/>
        <end position="348"/>
    </location>
</feature>
<evidence type="ECO:0000256" key="4">
    <source>
        <dbReference type="ARBA" id="ARBA00022614"/>
    </source>
</evidence>
<comment type="catalytic activity">
    <reaction evidence="11">
        <text>L-threonyl-[protein] + ATP = O-phospho-L-threonyl-[protein] + ADP + H(+)</text>
        <dbReference type="Rhea" id="RHEA:46608"/>
        <dbReference type="Rhea" id="RHEA-COMP:11060"/>
        <dbReference type="Rhea" id="RHEA-COMP:11605"/>
        <dbReference type="ChEBI" id="CHEBI:15378"/>
        <dbReference type="ChEBI" id="CHEBI:30013"/>
        <dbReference type="ChEBI" id="CHEBI:30616"/>
        <dbReference type="ChEBI" id="CHEBI:61977"/>
        <dbReference type="ChEBI" id="CHEBI:456216"/>
        <dbReference type="EC" id="2.7.11.1"/>
    </reaction>
</comment>
<dbReference type="InterPro" id="IPR000719">
    <property type="entry name" value="Prot_kinase_dom"/>
</dbReference>
<feature type="repeat" description="ANK" evidence="13">
    <location>
        <begin position="177"/>
        <end position="209"/>
    </location>
</feature>
<dbReference type="EC" id="2.7.11.1" evidence="2"/>
<dbReference type="InterPro" id="IPR020859">
    <property type="entry name" value="ROC"/>
</dbReference>
<dbReference type="PROSITE" id="PS50088">
    <property type="entry name" value="ANK_REPEAT"/>
    <property type="match status" value="3"/>
</dbReference>
<keyword evidence="3" id="KW-0723">Serine/threonine-protein kinase</keyword>
<evidence type="ECO:0000256" key="13">
    <source>
        <dbReference type="PROSITE-ProRule" id="PRU00023"/>
    </source>
</evidence>
<protein>
    <recommendedName>
        <fullName evidence="2">non-specific serine/threonine protein kinase</fullName>
        <ecNumber evidence="2">2.7.11.1</ecNumber>
    </recommendedName>
</protein>
<gene>
    <name evidence="17" type="ORF">GBAR_LOCUS28333</name>
</gene>
<keyword evidence="7" id="KW-0547">Nucleotide-binding</keyword>
<dbReference type="GO" id="GO:0005737">
    <property type="term" value="C:cytoplasm"/>
    <property type="evidence" value="ECO:0007669"/>
    <property type="project" value="UniProtKB-ARBA"/>
</dbReference>
<dbReference type="PANTHER" id="PTHR24198:SF169">
    <property type="entry name" value="NON-SPECIFIC SERINE_THREONINE PROTEIN KINASE"/>
    <property type="match status" value="1"/>
</dbReference>
<dbReference type="Gene3D" id="1.10.510.10">
    <property type="entry name" value="Transferase(Phosphotransferase) domain 1"/>
    <property type="match status" value="1"/>
</dbReference>
<evidence type="ECO:0000313" key="17">
    <source>
        <dbReference type="EMBL" id="CAI8051766.1"/>
    </source>
</evidence>
<evidence type="ECO:0000256" key="3">
    <source>
        <dbReference type="ARBA" id="ARBA00022527"/>
    </source>
</evidence>
<dbReference type="SUPFAM" id="SSF52540">
    <property type="entry name" value="P-loop containing nucleoside triphosphate hydrolases"/>
    <property type="match status" value="1"/>
</dbReference>
<evidence type="ECO:0000256" key="11">
    <source>
        <dbReference type="ARBA" id="ARBA00047899"/>
    </source>
</evidence>
<keyword evidence="18" id="KW-1185">Reference proteome</keyword>
<dbReference type="SUPFAM" id="SSF56112">
    <property type="entry name" value="Protein kinase-like (PK-like)"/>
    <property type="match status" value="1"/>
</dbReference>
<evidence type="ECO:0000256" key="2">
    <source>
        <dbReference type="ARBA" id="ARBA00012513"/>
    </source>
</evidence>
<comment type="catalytic activity">
    <reaction evidence="12">
        <text>L-seryl-[protein] + ATP = O-phospho-L-seryl-[protein] + ADP + H(+)</text>
        <dbReference type="Rhea" id="RHEA:17989"/>
        <dbReference type="Rhea" id="RHEA-COMP:9863"/>
        <dbReference type="Rhea" id="RHEA-COMP:11604"/>
        <dbReference type="ChEBI" id="CHEBI:15378"/>
        <dbReference type="ChEBI" id="CHEBI:29999"/>
        <dbReference type="ChEBI" id="CHEBI:30616"/>
        <dbReference type="ChEBI" id="CHEBI:83421"/>
        <dbReference type="ChEBI" id="CHEBI:456216"/>
        <dbReference type="EC" id="2.7.11.1"/>
    </reaction>
</comment>
<feature type="compositionally biased region" description="Basic and acidic residues" evidence="14">
    <location>
        <begin position="1574"/>
        <end position="1591"/>
    </location>
</feature>
<dbReference type="InterPro" id="IPR002110">
    <property type="entry name" value="Ankyrin_rpt"/>
</dbReference>
<dbReference type="PROSITE" id="PS51450">
    <property type="entry name" value="LRR"/>
    <property type="match status" value="3"/>
</dbReference>
<dbReference type="Gene3D" id="3.30.70.1390">
    <property type="entry name" value="ROC domain from the Parkinson's disease-associated leucine-rich repeat kinase 2"/>
    <property type="match status" value="1"/>
</dbReference>
<dbReference type="InterPro" id="IPR027417">
    <property type="entry name" value="P-loop_NTPase"/>
</dbReference>
<dbReference type="EMBL" id="CASHTH010003959">
    <property type="protein sequence ID" value="CAI8051766.1"/>
    <property type="molecule type" value="Genomic_DNA"/>
</dbReference>
<sequence>MLEPGDKFESEEHIKDNQCDIIKVLVAHGASLSATDEAGLSAKDLAHDQDFFEAVDLLEELEVIIDKETRKRERKQRLRDLYAACEAGEVAKVREHLQVMPEAINEFIQDGNNLLMCAADKGYLEMVEYLLDNRAIAVANPITNLTALHMACRHGHTDIAIALLNRLPALLAIDDSPDETSLHIAAREGHVEIVRNLLAVAARAEQLKSLERSDSGSGKSDILVPLYRSGTERVQKNLELLDSLGEVTVDIMAPSLGDRRTPLHEASAAGHVEVVRLILEFMKECYSGVGSGGGAEGRLMRLSSRTDGEGSQSGSPVKLDHYHSPRRPNPSSSSGKRPRPVPGVDQMTRRGKTAFHEAAKYGHFETMTALLEAGADINAYMRPDLDTTINVDLTALVQACLMNQPGIVRFLLRNGATDTRLKALSRSLRQSHNVVAGLLLCYNGGAHPIIEEAVARPTNDGEKSRLGKIGVAWNSKKLACIHESWLQTVCMEVPVNGNRTPVIAHLDISSNELREIPIEVFQLVHLTRLDASRNKITSLPVSHGNERGWDCPRLSELDISSNRLTTIPSLLFLLPELKELNANDNEVTEVDISVWTAPKLNKLFLNRNRLKDFPSSSELTPSSLPQSPPTGRGCQESGRQVTHRVANPFDESLSAWINRRRGSRPNTATFGRDPRRMSVGSLQTSIMSWRFKNFQDSNFAVDELDDLESESSEEGSEGGALEHIDLSRNSLTSVPAGLSCLAPKLQKLNLSHNRIRGLGQLSEFPPGLEMLDASNNELCSAITESASLSVMTPCARRSLPLSSGGNASFLESVVSPTSSLRPCGHRLHRNLQKLSTIRLSRNQLVDVQLFRTVSRPKVGDLTASLEETSTRDAQRQPSNDPFAIRVAPGKPAGTPWKEALSKSMSGPHSQDVTSSPPMRGGKHPAKRVGSGDTVHRGAGGSNSSNSGGSGDDGGLQSPSHTILSPLFPMLSTLELAQNNLHSVPVNIHLVSTLACFVLSQNPIESLPLELSNLEHLWNLEYEGCNLISPPKQDLDKFRLAADKLLYMKSLLHDAKPNESLKLMLVGLQKMGKTTLLSKLREVNESTTAASTFNERVKGEEKERGGGRGKKKGEILSTVGVDLGIWRYRKDLEPDLRGKKKSGKTMKSVTFFTWDFGGQEEYYVTHQCFLSTRSLYLVVWDVEEGEEGIEQLGPWLHNIQARAPGSPVVIVGTHMDRVRGEERDRRKVELSNIIKDKYLVGRGPQQQRELGLPKIRDVVYVACPTSGREEGVADLRKALYDIAFSLTLPKVGHTAGTKTKLLEQPIPASFLKLEERVRVLATDLKRQAEPPLLKENKFREETSDIIANPRELDQAVTFLHENGVMLHYATPALSHLYFVDPQWLCDMLAHVVTVPEVNSSHQERRVCLLSHVLYSSPDAGDSAYCQSWPTSSKASTPPGTPSEYIELLEHISDELFRTGLILRRFYFMTGSQTPNHGIEILVPDTVCPAVLRRETEEGDGGERERVWMSAGLLTQAVDFIDALLEDWYPGLGAREGNTTVDSIPRSSFSPSPAPRETRFSPGTTPPQPPAFSVSEPHRRSRTPDHSDLDHSPSQHRRYRAMNIPRSPRPLSSRQNSHDPSYTDKTPPLLEKGRGSEGHPRGRSLSSPLSRRLRDALGAPTSRRDNKSQEDLVEYANEVEPMTGDKELKLASKFGFMIESCIMAARAREDLVCPAHQTHPLPVRDVAPDVVFADLPTQFLLDSECVDKGVYVDHGSFGDIYRGTVYPTPTSTDDEGREVALKIDRLDSKKCTPETATKSYIEVRAEVSLLHKLHHPHVIDFIGVVLQPLCFSLEWACGGSLHSKLGKYRKVDARIGPHALQQTALQVARGLSYLHQQKVVYYDLKSPNVLVFQFPSPQQSMQMAAQQLSPEDVPPIYLKIADLGISRIMSPGGTMGFKGSPGFMAPEILKYVGMEAVTEKVDIYSFGMFMYELISLYFPFEKQNLMSSQIENLVVEGERHLIQNRVSVWTLLFPESLVTSGGREEADGAGGKSEAGEGEGEGGTKEERKEKKARKRRGQEEEKDGQEAEKEETEGRRRVEESRKEEKEERRRGKRTEKRSEERAGGEGGDGAQ</sequence>
<dbReference type="Pfam" id="PF08477">
    <property type="entry name" value="Roc"/>
    <property type="match status" value="1"/>
</dbReference>
<dbReference type="Gene3D" id="3.40.50.300">
    <property type="entry name" value="P-loop containing nucleotide triphosphate hydrolases"/>
    <property type="match status" value="1"/>
</dbReference>
<evidence type="ECO:0000256" key="14">
    <source>
        <dbReference type="SAM" id="MobiDB-lite"/>
    </source>
</evidence>
<feature type="region of interest" description="Disordered" evidence="14">
    <location>
        <begin position="614"/>
        <end position="640"/>
    </location>
</feature>
<proteinExistence type="predicted"/>
<evidence type="ECO:0000256" key="12">
    <source>
        <dbReference type="ARBA" id="ARBA00048679"/>
    </source>
</evidence>
<dbReference type="InterPro" id="IPR011009">
    <property type="entry name" value="Kinase-like_dom_sf"/>
</dbReference>
<accession>A0AA35TQA1</accession>
<keyword evidence="8 17" id="KW-0418">Kinase</keyword>
<dbReference type="GO" id="GO:0005525">
    <property type="term" value="F:GTP binding"/>
    <property type="evidence" value="ECO:0007669"/>
    <property type="project" value="UniProtKB-KW"/>
</dbReference>
<dbReference type="SMART" id="SM00220">
    <property type="entry name" value="S_TKc"/>
    <property type="match status" value="1"/>
</dbReference>
<evidence type="ECO:0000256" key="10">
    <source>
        <dbReference type="ARBA" id="ARBA00023043"/>
    </source>
</evidence>
<feature type="region of interest" description="Disordered" evidence="14">
    <location>
        <begin position="861"/>
        <end position="960"/>
    </location>
</feature>
<feature type="domain" description="Roc" evidence="16">
    <location>
        <begin position="1053"/>
        <end position="1285"/>
    </location>
</feature>
<dbReference type="PROSITE" id="PS00108">
    <property type="entry name" value="PROTEIN_KINASE_ST"/>
    <property type="match status" value="1"/>
</dbReference>
<dbReference type="Pfam" id="PF12796">
    <property type="entry name" value="Ank_2"/>
    <property type="match status" value="1"/>
</dbReference>